<evidence type="ECO:0000313" key="1">
    <source>
        <dbReference type="EMBL" id="KAI0056077.1"/>
    </source>
</evidence>
<protein>
    <submittedName>
        <fullName evidence="1">Uncharacterized protein</fullName>
    </submittedName>
</protein>
<accession>A0ACB8SIH6</accession>
<organism evidence="1 2">
    <name type="scientific">Artomyces pyxidatus</name>
    <dbReference type="NCBI Taxonomy" id="48021"/>
    <lineage>
        <taxon>Eukaryota</taxon>
        <taxon>Fungi</taxon>
        <taxon>Dikarya</taxon>
        <taxon>Basidiomycota</taxon>
        <taxon>Agaricomycotina</taxon>
        <taxon>Agaricomycetes</taxon>
        <taxon>Russulales</taxon>
        <taxon>Auriscalpiaceae</taxon>
        <taxon>Artomyces</taxon>
    </lineage>
</organism>
<name>A0ACB8SIH6_9AGAM</name>
<dbReference type="Proteomes" id="UP000814140">
    <property type="component" value="Unassembled WGS sequence"/>
</dbReference>
<comment type="caution">
    <text evidence="1">The sequence shown here is derived from an EMBL/GenBank/DDBJ whole genome shotgun (WGS) entry which is preliminary data.</text>
</comment>
<sequence length="311" mass="32659">MNRSQAPSSDSDRVTLVASTPGTWSVDFMPSDRSGRPIHFQVTTLRPAEGAQIDNPGPPPPPPPPPSPAPAPAPSPPRPASPAAQSGRGDSPGVNRAEPDVRLSPDRNPEPPAASPAAQSLSGRGDSPGVNRAEPDVQLSPDRNPESPAASPAPFPQPSPLAGSTASLDASFRAGPEADVAAPQYVLATPKSSGPPRVHWDQETPSKQPSRSSSRPYVSSPITVSDSEPSRGAASSSPSHSDSLITTPLQNAMMSAGCSIQVGHYRVEHNKRMKRLLPKHEQSEALSRAKGERTSGSRPARGEENKRRKFK</sequence>
<reference evidence="1" key="1">
    <citation type="submission" date="2021-03" db="EMBL/GenBank/DDBJ databases">
        <authorList>
            <consortium name="DOE Joint Genome Institute"/>
            <person name="Ahrendt S."/>
            <person name="Looney B.P."/>
            <person name="Miyauchi S."/>
            <person name="Morin E."/>
            <person name="Drula E."/>
            <person name="Courty P.E."/>
            <person name="Chicoki N."/>
            <person name="Fauchery L."/>
            <person name="Kohler A."/>
            <person name="Kuo A."/>
            <person name="Labutti K."/>
            <person name="Pangilinan J."/>
            <person name="Lipzen A."/>
            <person name="Riley R."/>
            <person name="Andreopoulos W."/>
            <person name="He G."/>
            <person name="Johnson J."/>
            <person name="Barry K.W."/>
            <person name="Grigoriev I.V."/>
            <person name="Nagy L."/>
            <person name="Hibbett D."/>
            <person name="Henrissat B."/>
            <person name="Matheny P.B."/>
            <person name="Labbe J."/>
            <person name="Martin F."/>
        </authorList>
    </citation>
    <scope>NUCLEOTIDE SEQUENCE</scope>
    <source>
        <strain evidence="1">HHB10654</strain>
    </source>
</reference>
<evidence type="ECO:0000313" key="2">
    <source>
        <dbReference type="Proteomes" id="UP000814140"/>
    </source>
</evidence>
<proteinExistence type="predicted"/>
<reference evidence="1" key="2">
    <citation type="journal article" date="2022" name="New Phytol.">
        <title>Evolutionary transition to the ectomycorrhizal habit in the genomes of a hyperdiverse lineage of mushroom-forming fungi.</title>
        <authorList>
            <person name="Looney B."/>
            <person name="Miyauchi S."/>
            <person name="Morin E."/>
            <person name="Drula E."/>
            <person name="Courty P.E."/>
            <person name="Kohler A."/>
            <person name="Kuo A."/>
            <person name="LaButti K."/>
            <person name="Pangilinan J."/>
            <person name="Lipzen A."/>
            <person name="Riley R."/>
            <person name="Andreopoulos W."/>
            <person name="He G."/>
            <person name="Johnson J."/>
            <person name="Nolan M."/>
            <person name="Tritt A."/>
            <person name="Barry K.W."/>
            <person name="Grigoriev I.V."/>
            <person name="Nagy L.G."/>
            <person name="Hibbett D."/>
            <person name="Henrissat B."/>
            <person name="Matheny P.B."/>
            <person name="Labbe J."/>
            <person name="Martin F.M."/>
        </authorList>
    </citation>
    <scope>NUCLEOTIDE SEQUENCE</scope>
    <source>
        <strain evidence="1">HHB10654</strain>
    </source>
</reference>
<keyword evidence="2" id="KW-1185">Reference proteome</keyword>
<gene>
    <name evidence="1" type="ORF">BV25DRAFT_1842564</name>
</gene>
<dbReference type="EMBL" id="MU277272">
    <property type="protein sequence ID" value="KAI0056077.1"/>
    <property type="molecule type" value="Genomic_DNA"/>
</dbReference>